<gene>
    <name evidence="1" type="ORF">NI17_009930</name>
</gene>
<dbReference type="AlphaFoldDB" id="A0A399FWW6"/>
<evidence type="ECO:0000313" key="1">
    <source>
        <dbReference type="EMBL" id="UOE21398.1"/>
    </source>
</evidence>
<keyword evidence="2" id="KW-1185">Reference proteome</keyword>
<protein>
    <submittedName>
        <fullName evidence="1">Uncharacterized protein</fullName>
    </submittedName>
</protein>
<sequence length="83" mass="9732">MTHHQDLNTTAFKTEVLQVWEKTWESFAEETSYGNPVDRHFEEVVKQIVNAIEKGHDEEYILQAAHHAGATFRTDLDYFLPRL</sequence>
<dbReference type="Proteomes" id="UP000265719">
    <property type="component" value="Chromosome"/>
</dbReference>
<organism evidence="1 2">
    <name type="scientific">Thermobifida halotolerans</name>
    <dbReference type="NCBI Taxonomy" id="483545"/>
    <lineage>
        <taxon>Bacteria</taxon>
        <taxon>Bacillati</taxon>
        <taxon>Actinomycetota</taxon>
        <taxon>Actinomycetes</taxon>
        <taxon>Streptosporangiales</taxon>
        <taxon>Nocardiopsidaceae</taxon>
        <taxon>Thermobifida</taxon>
    </lineage>
</organism>
<proteinExistence type="predicted"/>
<accession>A0A399FWW6</accession>
<dbReference type="EMBL" id="CP063196">
    <property type="protein sequence ID" value="UOE21398.1"/>
    <property type="molecule type" value="Genomic_DNA"/>
</dbReference>
<name>A0A399FWW6_9ACTN</name>
<evidence type="ECO:0000313" key="2">
    <source>
        <dbReference type="Proteomes" id="UP000265719"/>
    </source>
</evidence>
<dbReference type="RefSeq" id="WP_068693797.1">
    <property type="nucleotide sequence ID" value="NZ_CP063196.1"/>
</dbReference>
<reference evidence="1" key="1">
    <citation type="submission" date="2020-10" db="EMBL/GenBank/DDBJ databases">
        <title>De novo genome project of the cellulose decomposer Thermobifida halotolerans type strain.</title>
        <authorList>
            <person name="Nagy I."/>
            <person name="Horvath B."/>
            <person name="Kukolya J."/>
            <person name="Nagy I."/>
            <person name="Orsini M."/>
        </authorList>
    </citation>
    <scope>NUCLEOTIDE SEQUENCE</scope>
    <source>
        <strain evidence="1">DSM 44931</strain>
    </source>
</reference>
<dbReference type="KEGG" id="thao:NI17_009930"/>